<sequence>MTAFSKTQLNVIANAVIKRSSRVPFNAAWKKIYRQLEIGQLDGAGKYLHFSLADFDLLREMVNIDAGVDVLNLDFNVDRMAISNITSKEKYANIRPEANYVLVKAPFMLTGEVCRDEFGLFDEQTAFRLHIDRVIEVCRNKPVSDLVIVENLDIFDAVHQGDFNVELSRRLGNALFVYRGGGTHSAAGRKSLLKQIQNDAGLAAKITISAFVDLDPAGLQIACLLDGCQQLILPDLAVSQPDRLLNIPQINDSSDYYKQSRQVSHLERLDLGEWQPLFNWMCLSKVSIKQQHMLTKNLLLTGLLRNK</sequence>
<dbReference type="SUPFAM" id="SSF56726">
    <property type="entry name" value="DNA topoisomerase IV, alpha subunit"/>
    <property type="match status" value="1"/>
</dbReference>
<evidence type="ECO:0000259" key="1">
    <source>
        <dbReference type="Pfam" id="PF23947"/>
    </source>
</evidence>
<keyword evidence="3" id="KW-1185">Reference proteome</keyword>
<dbReference type="GO" id="GO:0005694">
    <property type="term" value="C:chromosome"/>
    <property type="evidence" value="ECO:0007669"/>
    <property type="project" value="InterPro"/>
</dbReference>
<dbReference type="RefSeq" id="WP_160797818.1">
    <property type="nucleotide sequence ID" value="NZ_WRPA01000015.1"/>
</dbReference>
<accession>A0A6L7I410</accession>
<dbReference type="AlphaFoldDB" id="A0A6L7I410"/>
<protein>
    <recommendedName>
        <fullName evidence="1">DUF7281 domain-containing protein</fullName>
    </recommendedName>
</protein>
<evidence type="ECO:0000313" key="3">
    <source>
        <dbReference type="Proteomes" id="UP000474778"/>
    </source>
</evidence>
<name>A0A6L7I410_9GAMM</name>
<organism evidence="2 3">
    <name type="scientific">Shewanella insulae</name>
    <dbReference type="NCBI Taxonomy" id="2681496"/>
    <lineage>
        <taxon>Bacteria</taxon>
        <taxon>Pseudomonadati</taxon>
        <taxon>Pseudomonadota</taxon>
        <taxon>Gammaproteobacteria</taxon>
        <taxon>Alteromonadales</taxon>
        <taxon>Shewanellaceae</taxon>
        <taxon>Shewanella</taxon>
    </lineage>
</organism>
<evidence type="ECO:0000313" key="2">
    <source>
        <dbReference type="EMBL" id="MXR70078.1"/>
    </source>
</evidence>
<dbReference type="InterPro" id="IPR036078">
    <property type="entry name" value="Spo11/TopoVI_A_sf"/>
</dbReference>
<reference evidence="2 3" key="1">
    <citation type="submission" date="2019-12" db="EMBL/GenBank/DDBJ databases">
        <title>Shewanella insulae sp. nov., isolated from a tidal flat.</title>
        <authorList>
            <person name="Yoon J.-H."/>
        </authorList>
    </citation>
    <scope>NUCLEOTIDE SEQUENCE [LARGE SCALE GENOMIC DNA]</scope>
    <source>
        <strain evidence="2 3">JBTF-M18</strain>
    </source>
</reference>
<gene>
    <name evidence="2" type="ORF">GNT65_15545</name>
</gene>
<dbReference type="GO" id="GO:0003677">
    <property type="term" value="F:DNA binding"/>
    <property type="evidence" value="ECO:0007669"/>
    <property type="project" value="InterPro"/>
</dbReference>
<dbReference type="Proteomes" id="UP000474778">
    <property type="component" value="Unassembled WGS sequence"/>
</dbReference>
<proteinExistence type="predicted"/>
<dbReference type="EMBL" id="WRPA01000015">
    <property type="protein sequence ID" value="MXR70078.1"/>
    <property type="molecule type" value="Genomic_DNA"/>
</dbReference>
<feature type="domain" description="DUF7281" evidence="1">
    <location>
        <begin position="138"/>
        <end position="300"/>
    </location>
</feature>
<dbReference type="Pfam" id="PF23947">
    <property type="entry name" value="DUF7281"/>
    <property type="match status" value="1"/>
</dbReference>
<comment type="caution">
    <text evidence="2">The sequence shown here is derived from an EMBL/GenBank/DDBJ whole genome shotgun (WGS) entry which is preliminary data.</text>
</comment>
<dbReference type="InterPro" id="IPR055705">
    <property type="entry name" value="DUF7281"/>
</dbReference>